<name>A0ABR4WH38_9GAMM</name>
<sequence>MARAMPANREQAKVMALAMKQAARATDQAMMEQTKVTGQGRALTPATAHQTTATVLAMTKRTAVLQAPATAQATVMTQAATALPPLAHAILMRVIFAGIRYGTLVIQTGFLVSGILTKRL</sequence>
<dbReference type="EMBL" id="ARXU01000001">
    <property type="protein sequence ID" value="KGD62913.1"/>
    <property type="molecule type" value="Genomic_DNA"/>
</dbReference>
<evidence type="ECO:0000313" key="2">
    <source>
        <dbReference type="Proteomes" id="UP000029443"/>
    </source>
</evidence>
<organism evidence="1 2">
    <name type="scientific">Alcanivorax jadensis T9</name>
    <dbReference type="NCBI Taxonomy" id="1177181"/>
    <lineage>
        <taxon>Bacteria</taxon>
        <taxon>Pseudomonadati</taxon>
        <taxon>Pseudomonadota</taxon>
        <taxon>Gammaproteobacteria</taxon>
        <taxon>Oceanospirillales</taxon>
        <taxon>Alcanivoracaceae</taxon>
        <taxon>Alcanivorax</taxon>
    </lineage>
</organism>
<accession>A0ABR4WH38</accession>
<keyword evidence="2" id="KW-1185">Reference proteome</keyword>
<gene>
    <name evidence="1" type="ORF">T9A_00233</name>
</gene>
<protein>
    <submittedName>
        <fullName evidence="1">Uncharacterized protein</fullName>
    </submittedName>
</protein>
<proteinExistence type="predicted"/>
<evidence type="ECO:0000313" key="1">
    <source>
        <dbReference type="EMBL" id="KGD62913.1"/>
    </source>
</evidence>
<comment type="caution">
    <text evidence="1">The sequence shown here is derived from an EMBL/GenBank/DDBJ whole genome shotgun (WGS) entry which is preliminary data.</text>
</comment>
<reference evidence="1 2" key="1">
    <citation type="submission" date="2012-09" db="EMBL/GenBank/DDBJ databases">
        <title>Genome Sequence of alkane-degrading Bacterium Alcanivorax jadensis T9.</title>
        <authorList>
            <person name="Lai Q."/>
            <person name="Shao Z."/>
        </authorList>
    </citation>
    <scope>NUCLEOTIDE SEQUENCE [LARGE SCALE GENOMIC DNA]</scope>
    <source>
        <strain evidence="1 2">T9</strain>
    </source>
</reference>
<dbReference type="Proteomes" id="UP000029443">
    <property type="component" value="Unassembled WGS sequence"/>
</dbReference>